<dbReference type="STRING" id="1195760.SAMN05444281_2379"/>
<dbReference type="InterPro" id="IPR015422">
    <property type="entry name" value="PyrdxlP-dep_Trfase_small"/>
</dbReference>
<dbReference type="Gene3D" id="3.40.640.10">
    <property type="entry name" value="Type I PLP-dependent aspartate aminotransferase-like (Major domain)"/>
    <property type="match status" value="1"/>
</dbReference>
<protein>
    <submittedName>
        <fullName evidence="5">dTDP-4-amino-4,6-dideoxygalactose transaminase</fullName>
    </submittedName>
</protein>
<dbReference type="PANTHER" id="PTHR30244:SF34">
    <property type="entry name" value="DTDP-4-AMINO-4,6-DIDEOXYGALACTOSE TRANSAMINASE"/>
    <property type="match status" value="1"/>
</dbReference>
<dbReference type="GO" id="GO:0008483">
    <property type="term" value="F:transaminase activity"/>
    <property type="evidence" value="ECO:0007669"/>
    <property type="project" value="TreeGrafter"/>
</dbReference>
<keyword evidence="6" id="KW-1185">Reference proteome</keyword>
<dbReference type="Gene3D" id="3.90.1150.10">
    <property type="entry name" value="Aspartate Aminotransferase, domain 1"/>
    <property type="match status" value="1"/>
</dbReference>
<feature type="active site" description="Proton acceptor" evidence="2">
    <location>
        <position position="207"/>
    </location>
</feature>
<sequence length="387" mass="43226">MLFITFSFLLSSLKPLLLKEKIYLSPPDLKGNEQALLKNVFESNWIAPQGPMITTFENNLSKTVSVSYAVALNSATSAIHLGLKVLGIKKGDKVLCTTFTFVASVNPISYIGAVPILVDVEKETWNICPVLLEKAILSEIEKGQKPKVLILVHGYGMPAKVDEVLAITKKYNILVLEDAASALGSIYKNQYCGTFGDVGVFSFNGNKIITTSGGGMLVTYKKELADKTLYLSTQAKEANTGYEHHQIGFNYRLSNVLAAIGVAQLELLNDFVNKRRENHLFYKNELRDVEVSFLEDTINTKSNFWLTSLLFNSHEIKEKVRLSLLADNIECRSLWMPMHQQKIYQFAIFYSNGNSDDLHQRGLSLPSGSSMSTNDLQRVCKVIKNCF</sequence>
<evidence type="ECO:0000256" key="1">
    <source>
        <dbReference type="ARBA" id="ARBA00037999"/>
    </source>
</evidence>
<dbReference type="PIRSF" id="PIRSF000390">
    <property type="entry name" value="PLP_StrS"/>
    <property type="match status" value="1"/>
</dbReference>
<proteinExistence type="inferred from homology"/>
<name>A0A1M5WFG7_9FLAO</name>
<dbReference type="InterPro" id="IPR015421">
    <property type="entry name" value="PyrdxlP-dep_Trfase_major"/>
</dbReference>
<evidence type="ECO:0000256" key="3">
    <source>
        <dbReference type="PIRSR" id="PIRSR000390-2"/>
    </source>
</evidence>
<evidence type="ECO:0000256" key="4">
    <source>
        <dbReference type="RuleBase" id="RU004508"/>
    </source>
</evidence>
<evidence type="ECO:0000313" key="5">
    <source>
        <dbReference type="EMBL" id="SHH86177.1"/>
    </source>
</evidence>
<feature type="modified residue" description="N6-(pyridoxal phosphate)lysine" evidence="3">
    <location>
        <position position="207"/>
    </location>
</feature>
<keyword evidence="3 4" id="KW-0663">Pyridoxal phosphate</keyword>
<organism evidence="5 6">
    <name type="scientific">Wenyingzhuangia marina</name>
    <dbReference type="NCBI Taxonomy" id="1195760"/>
    <lineage>
        <taxon>Bacteria</taxon>
        <taxon>Pseudomonadati</taxon>
        <taxon>Bacteroidota</taxon>
        <taxon>Flavobacteriia</taxon>
        <taxon>Flavobacteriales</taxon>
        <taxon>Flavobacteriaceae</taxon>
        <taxon>Wenyingzhuangia</taxon>
    </lineage>
</organism>
<evidence type="ECO:0000256" key="2">
    <source>
        <dbReference type="PIRSR" id="PIRSR000390-1"/>
    </source>
</evidence>
<reference evidence="6" key="1">
    <citation type="submission" date="2016-11" db="EMBL/GenBank/DDBJ databases">
        <authorList>
            <person name="Varghese N."/>
            <person name="Submissions S."/>
        </authorList>
    </citation>
    <scope>NUCLEOTIDE SEQUENCE [LARGE SCALE GENOMIC DNA]</scope>
    <source>
        <strain evidence="6">DSM 100572</strain>
    </source>
</reference>
<dbReference type="SUPFAM" id="SSF53383">
    <property type="entry name" value="PLP-dependent transferases"/>
    <property type="match status" value="1"/>
</dbReference>
<dbReference type="Proteomes" id="UP000184109">
    <property type="component" value="Unassembled WGS sequence"/>
</dbReference>
<evidence type="ECO:0000313" key="6">
    <source>
        <dbReference type="Proteomes" id="UP000184109"/>
    </source>
</evidence>
<dbReference type="GO" id="GO:0000271">
    <property type="term" value="P:polysaccharide biosynthetic process"/>
    <property type="evidence" value="ECO:0007669"/>
    <property type="project" value="TreeGrafter"/>
</dbReference>
<dbReference type="InterPro" id="IPR015424">
    <property type="entry name" value="PyrdxlP-dep_Trfase"/>
</dbReference>
<accession>A0A1M5WFG7</accession>
<gene>
    <name evidence="5" type="ORF">SAMN05444281_2379</name>
</gene>
<dbReference type="Pfam" id="PF01041">
    <property type="entry name" value="DegT_DnrJ_EryC1"/>
    <property type="match status" value="1"/>
</dbReference>
<dbReference type="AlphaFoldDB" id="A0A1M5WFG7"/>
<dbReference type="CDD" id="cd00616">
    <property type="entry name" value="AHBA_syn"/>
    <property type="match status" value="1"/>
</dbReference>
<dbReference type="EMBL" id="FQXQ01000005">
    <property type="protein sequence ID" value="SHH86177.1"/>
    <property type="molecule type" value="Genomic_DNA"/>
</dbReference>
<dbReference type="GO" id="GO:0030170">
    <property type="term" value="F:pyridoxal phosphate binding"/>
    <property type="evidence" value="ECO:0007669"/>
    <property type="project" value="TreeGrafter"/>
</dbReference>
<comment type="similarity">
    <text evidence="1 4">Belongs to the DegT/DnrJ/EryC1 family.</text>
</comment>
<dbReference type="InterPro" id="IPR000653">
    <property type="entry name" value="DegT/StrS_aminotransferase"/>
</dbReference>
<dbReference type="PANTHER" id="PTHR30244">
    <property type="entry name" value="TRANSAMINASE"/>
    <property type="match status" value="1"/>
</dbReference>